<evidence type="ECO:0000256" key="5">
    <source>
        <dbReference type="ARBA" id="ARBA00023004"/>
    </source>
</evidence>
<protein>
    <submittedName>
        <fullName evidence="9">Uracil-DNA glycosylase</fullName>
    </submittedName>
</protein>
<dbReference type="GO" id="GO:0051539">
    <property type="term" value="F:4 iron, 4 sulfur cluster binding"/>
    <property type="evidence" value="ECO:0007669"/>
    <property type="project" value="UniProtKB-KW"/>
</dbReference>
<evidence type="ECO:0000256" key="6">
    <source>
        <dbReference type="ARBA" id="ARBA00023014"/>
    </source>
</evidence>
<keyword evidence="5" id="KW-0408">Iron</keyword>
<dbReference type="Pfam" id="PF03167">
    <property type="entry name" value="UDG"/>
    <property type="match status" value="1"/>
</dbReference>
<name>A0A7Y4LVM2_9BRAD</name>
<dbReference type="CDD" id="cd10030">
    <property type="entry name" value="UDG-F4_TTUDGA_SPO1dp_like"/>
    <property type="match status" value="1"/>
</dbReference>
<organism evidence="9 10">
    <name type="scientific">Bradyrhizobium australiense</name>
    <dbReference type="NCBI Taxonomy" id="2721161"/>
    <lineage>
        <taxon>Bacteria</taxon>
        <taxon>Pseudomonadati</taxon>
        <taxon>Pseudomonadota</taxon>
        <taxon>Alphaproteobacteria</taxon>
        <taxon>Hyphomicrobiales</taxon>
        <taxon>Nitrobacteraceae</taxon>
        <taxon>Bradyrhizobium</taxon>
    </lineage>
</organism>
<dbReference type="GO" id="GO:0046872">
    <property type="term" value="F:metal ion binding"/>
    <property type="evidence" value="ECO:0007669"/>
    <property type="project" value="UniProtKB-KW"/>
</dbReference>
<dbReference type="InterPro" id="IPR036895">
    <property type="entry name" value="Uracil-DNA_glycosylase-like_sf"/>
</dbReference>
<comment type="caution">
    <text evidence="9">The sequence shown here is derived from an EMBL/GenBank/DDBJ whole genome shotgun (WGS) entry which is preliminary data.</text>
</comment>
<sequence length="345" mass="38676">MGASRRILGRSSGDLSALMMFVGEAPGRLGADDTAIPFHGDKAGENFEKLIAQVGISRYDFFITNAVLCNPKDENGNNATPTKREVANCSGFLRRQIAIIQPRIVVTLGNQALQALKYIEDHSCELSADVRTAKPWHGRILIPLYHPGQRALLHRSFLNQLADYRFVAEQYRKLVKPARKAVVRAPTRPDVANLASIILRVSGSISYFRLHKLFYLVEYHHCRSEGRRLTASYAIRQKDGPYFTDLHLSKLRKAIPGLAVASKNERLMLALEDPADFFERPTDSVDSKVESFVSDVVSQYRDKSDEQLKTVVYLTAPMRSMLRKERYGGANLFNAPINFSAMSAS</sequence>
<keyword evidence="4" id="KW-0378">Hydrolase</keyword>
<evidence type="ECO:0000256" key="7">
    <source>
        <dbReference type="ARBA" id="ARBA00023204"/>
    </source>
</evidence>
<proteinExistence type="predicted"/>
<keyword evidence="6" id="KW-0411">Iron-sulfur</keyword>
<evidence type="ECO:0000256" key="3">
    <source>
        <dbReference type="ARBA" id="ARBA00022763"/>
    </source>
</evidence>
<dbReference type="InterPro" id="IPR005122">
    <property type="entry name" value="Uracil-DNA_glycosylase-like"/>
</dbReference>
<evidence type="ECO:0000313" key="9">
    <source>
        <dbReference type="EMBL" id="NOJ40562.1"/>
    </source>
</evidence>
<dbReference type="Gene3D" id="3.40.470.10">
    <property type="entry name" value="Uracil-DNA glycosylase-like domain"/>
    <property type="match status" value="1"/>
</dbReference>
<dbReference type="Proteomes" id="UP000544122">
    <property type="component" value="Unassembled WGS sequence"/>
</dbReference>
<evidence type="ECO:0000313" key="10">
    <source>
        <dbReference type="Proteomes" id="UP000544122"/>
    </source>
</evidence>
<dbReference type="GO" id="GO:0097506">
    <property type="term" value="F:deaminated base DNA N-glycosylase activity"/>
    <property type="evidence" value="ECO:0007669"/>
    <property type="project" value="UniProtKB-ARBA"/>
</dbReference>
<keyword evidence="3" id="KW-0227">DNA damage</keyword>
<dbReference type="PANTHER" id="PTHR33693">
    <property type="entry name" value="TYPE-5 URACIL-DNA GLYCOSYLASE"/>
    <property type="match status" value="1"/>
</dbReference>
<dbReference type="SMART" id="SM00986">
    <property type="entry name" value="UDG"/>
    <property type="match status" value="1"/>
</dbReference>
<gene>
    <name evidence="9" type="ORF">HCN58_13300</name>
</gene>
<accession>A0A7Y4LVM2</accession>
<evidence type="ECO:0000256" key="2">
    <source>
        <dbReference type="ARBA" id="ARBA00022723"/>
    </source>
</evidence>
<keyword evidence="1" id="KW-0004">4Fe-4S</keyword>
<reference evidence="9 10" key="1">
    <citation type="submission" date="2020-03" db="EMBL/GenBank/DDBJ databases">
        <title>Bradyrhizobium diversity isolated from nodules of Indigofera sp.</title>
        <authorList>
            <person name="Klepa M."/>
            <person name="Helene L."/>
            <person name="Hungria M."/>
        </authorList>
    </citation>
    <scope>NUCLEOTIDE SEQUENCE [LARGE SCALE GENOMIC DNA]</scope>
    <source>
        <strain evidence="9 10">WSM 1791</strain>
    </source>
</reference>
<evidence type="ECO:0000256" key="4">
    <source>
        <dbReference type="ARBA" id="ARBA00022801"/>
    </source>
</evidence>
<evidence type="ECO:0000259" key="8">
    <source>
        <dbReference type="SMART" id="SM00986"/>
    </source>
</evidence>
<keyword evidence="2" id="KW-0479">Metal-binding</keyword>
<dbReference type="SMART" id="SM00987">
    <property type="entry name" value="UreE_C"/>
    <property type="match status" value="1"/>
</dbReference>
<dbReference type="InterPro" id="IPR051536">
    <property type="entry name" value="UDG_Type-4/5"/>
</dbReference>
<dbReference type="GO" id="GO:0006281">
    <property type="term" value="P:DNA repair"/>
    <property type="evidence" value="ECO:0007669"/>
    <property type="project" value="UniProtKB-KW"/>
</dbReference>
<keyword evidence="10" id="KW-1185">Reference proteome</keyword>
<feature type="domain" description="Uracil-DNA glycosylase-like" evidence="8">
    <location>
        <begin position="10"/>
        <end position="162"/>
    </location>
</feature>
<dbReference type="EMBL" id="JAAVLX010000004">
    <property type="protein sequence ID" value="NOJ40562.1"/>
    <property type="molecule type" value="Genomic_DNA"/>
</dbReference>
<keyword evidence="7" id="KW-0234">DNA repair</keyword>
<evidence type="ECO:0000256" key="1">
    <source>
        <dbReference type="ARBA" id="ARBA00022485"/>
    </source>
</evidence>
<dbReference type="SUPFAM" id="SSF52141">
    <property type="entry name" value="Uracil-DNA glycosylase-like"/>
    <property type="match status" value="1"/>
</dbReference>
<dbReference type="PANTHER" id="PTHR33693:SF1">
    <property type="entry name" value="TYPE-4 URACIL-DNA GLYCOSYLASE"/>
    <property type="match status" value="1"/>
</dbReference>
<dbReference type="AlphaFoldDB" id="A0A7Y4LVM2"/>